<comment type="caution">
    <text evidence="10">The sequence shown here is derived from an EMBL/GenBank/DDBJ whole genome shotgun (WGS) entry which is preliminary data.</text>
</comment>
<feature type="domain" description="Cytidylate kinase" evidence="9">
    <location>
        <begin position="3"/>
        <end position="203"/>
    </location>
</feature>
<dbReference type="HAMAP" id="MF_00238">
    <property type="entry name" value="Cytidyl_kinase_type1"/>
    <property type="match status" value="1"/>
</dbReference>
<evidence type="ECO:0000256" key="5">
    <source>
        <dbReference type="ARBA" id="ARBA00022840"/>
    </source>
</evidence>
<dbReference type="NCBIfam" id="TIGR00017">
    <property type="entry name" value="cmk"/>
    <property type="match status" value="1"/>
</dbReference>
<dbReference type="Gene3D" id="3.40.50.300">
    <property type="entry name" value="P-loop containing nucleotide triphosphate hydrolases"/>
    <property type="match status" value="1"/>
</dbReference>
<dbReference type="GO" id="GO:0016301">
    <property type="term" value="F:kinase activity"/>
    <property type="evidence" value="ECO:0007669"/>
    <property type="project" value="UniProtKB-KW"/>
</dbReference>
<keyword evidence="2 8" id="KW-0808">Transferase</keyword>
<dbReference type="RefSeq" id="WP_330199610.1">
    <property type="nucleotide sequence ID" value="NZ_JAZDRP010000007.1"/>
</dbReference>
<keyword evidence="4 8" id="KW-0418">Kinase</keyword>
<dbReference type="SUPFAM" id="SSF52540">
    <property type="entry name" value="P-loop containing nucleoside triphosphate hydrolases"/>
    <property type="match status" value="1"/>
</dbReference>
<evidence type="ECO:0000256" key="2">
    <source>
        <dbReference type="ARBA" id="ARBA00022679"/>
    </source>
</evidence>
<evidence type="ECO:0000256" key="8">
    <source>
        <dbReference type="HAMAP-Rule" id="MF_00238"/>
    </source>
</evidence>
<dbReference type="InterPro" id="IPR003136">
    <property type="entry name" value="Cytidylate_kin"/>
</dbReference>
<evidence type="ECO:0000313" key="11">
    <source>
        <dbReference type="Proteomes" id="UP001354971"/>
    </source>
</evidence>
<comment type="subcellular location">
    <subcellularLocation>
        <location evidence="8">Cytoplasm</location>
    </subcellularLocation>
</comment>
<reference evidence="10 11" key="1">
    <citation type="submission" date="2024-01" db="EMBL/GenBank/DDBJ databases">
        <title>Hyphobacterium bacterium isolated from marine sediment.</title>
        <authorList>
            <person name="Zhao S."/>
        </authorList>
    </citation>
    <scope>NUCLEOTIDE SEQUENCE [LARGE SCALE GENOMIC DNA]</scope>
    <source>
        <strain evidence="11">HN65</strain>
    </source>
</reference>
<keyword evidence="11" id="KW-1185">Reference proteome</keyword>
<evidence type="ECO:0000256" key="1">
    <source>
        <dbReference type="ARBA" id="ARBA00009427"/>
    </source>
</evidence>
<evidence type="ECO:0000259" key="9">
    <source>
        <dbReference type="Pfam" id="PF02224"/>
    </source>
</evidence>
<dbReference type="Proteomes" id="UP001354971">
    <property type="component" value="Unassembled WGS sequence"/>
</dbReference>
<evidence type="ECO:0000256" key="3">
    <source>
        <dbReference type="ARBA" id="ARBA00022741"/>
    </source>
</evidence>
<sequence>MIIAVDGTLASGKGTVARGLARHFGLPHLDTGALYRAVAVAVLSAGGDPRDPETARAAARALDPSAIAENAIRTAEAGAAASVVAVQQGVRDALFDLQKRFAEQPGGAVLDGRDIGTVVCPHADVKFYVDADPAVRAERRWRELAARGDTVSLEEIRRQLDERDRRDSSRETAPLMRAEDAILLDTTHLSIDATLAEAVRIVQNKTDAAPRT</sequence>
<dbReference type="Pfam" id="PF02224">
    <property type="entry name" value="Cytidylate_kin"/>
    <property type="match status" value="1"/>
</dbReference>
<keyword evidence="8" id="KW-0963">Cytoplasm</keyword>
<protein>
    <recommendedName>
        <fullName evidence="8">Cytidylate kinase</fullName>
        <shortName evidence="8">CK</shortName>
        <ecNumber evidence="8">2.7.4.25</ecNumber>
    </recommendedName>
    <alternativeName>
        <fullName evidence="8">Cytidine monophosphate kinase</fullName>
        <shortName evidence="8">CMP kinase</shortName>
    </alternativeName>
</protein>
<proteinExistence type="inferred from homology"/>
<keyword evidence="3 8" id="KW-0547">Nucleotide-binding</keyword>
<feature type="binding site" evidence="8">
    <location>
        <begin position="7"/>
        <end position="15"/>
    </location>
    <ligand>
        <name>ATP</name>
        <dbReference type="ChEBI" id="CHEBI:30616"/>
    </ligand>
</feature>
<dbReference type="EMBL" id="JAZDRP010000007">
    <property type="protein sequence ID" value="MEE2526946.1"/>
    <property type="molecule type" value="Genomic_DNA"/>
</dbReference>
<dbReference type="CDD" id="cd02020">
    <property type="entry name" value="CMPK"/>
    <property type="match status" value="1"/>
</dbReference>
<keyword evidence="5 8" id="KW-0067">ATP-binding</keyword>
<evidence type="ECO:0000256" key="4">
    <source>
        <dbReference type="ARBA" id="ARBA00022777"/>
    </source>
</evidence>
<evidence type="ECO:0000256" key="6">
    <source>
        <dbReference type="ARBA" id="ARBA00047615"/>
    </source>
</evidence>
<dbReference type="InterPro" id="IPR011994">
    <property type="entry name" value="Cytidylate_kinase_dom"/>
</dbReference>
<organism evidence="10 11">
    <name type="scientific">Hyphobacterium lacteum</name>
    <dbReference type="NCBI Taxonomy" id="3116575"/>
    <lineage>
        <taxon>Bacteria</taxon>
        <taxon>Pseudomonadati</taxon>
        <taxon>Pseudomonadota</taxon>
        <taxon>Alphaproteobacteria</taxon>
        <taxon>Maricaulales</taxon>
        <taxon>Maricaulaceae</taxon>
        <taxon>Hyphobacterium</taxon>
    </lineage>
</organism>
<comment type="similarity">
    <text evidence="1 8">Belongs to the cytidylate kinase family. Type 1 subfamily.</text>
</comment>
<comment type="catalytic activity">
    <reaction evidence="7 8">
        <text>CMP + ATP = CDP + ADP</text>
        <dbReference type="Rhea" id="RHEA:11600"/>
        <dbReference type="ChEBI" id="CHEBI:30616"/>
        <dbReference type="ChEBI" id="CHEBI:58069"/>
        <dbReference type="ChEBI" id="CHEBI:60377"/>
        <dbReference type="ChEBI" id="CHEBI:456216"/>
        <dbReference type="EC" id="2.7.4.25"/>
    </reaction>
</comment>
<accession>A0ABU7LSQ2</accession>
<dbReference type="EC" id="2.7.4.25" evidence="8"/>
<evidence type="ECO:0000313" key="10">
    <source>
        <dbReference type="EMBL" id="MEE2526946.1"/>
    </source>
</evidence>
<comment type="catalytic activity">
    <reaction evidence="6 8">
        <text>dCMP + ATP = dCDP + ADP</text>
        <dbReference type="Rhea" id="RHEA:25094"/>
        <dbReference type="ChEBI" id="CHEBI:30616"/>
        <dbReference type="ChEBI" id="CHEBI:57566"/>
        <dbReference type="ChEBI" id="CHEBI:58593"/>
        <dbReference type="ChEBI" id="CHEBI:456216"/>
        <dbReference type="EC" id="2.7.4.25"/>
    </reaction>
</comment>
<gene>
    <name evidence="8 10" type="primary">cmk</name>
    <name evidence="10" type="ORF">V0U79_11235</name>
</gene>
<dbReference type="InterPro" id="IPR027417">
    <property type="entry name" value="P-loop_NTPase"/>
</dbReference>
<evidence type="ECO:0000256" key="7">
    <source>
        <dbReference type="ARBA" id="ARBA00048478"/>
    </source>
</evidence>
<name>A0ABU7LSQ2_9PROT</name>